<feature type="transmembrane region" description="Helical" evidence="6">
    <location>
        <begin position="52"/>
        <end position="71"/>
    </location>
</feature>
<feature type="transmembrane region" description="Helical" evidence="6">
    <location>
        <begin position="405"/>
        <end position="427"/>
    </location>
</feature>
<feature type="transmembrane region" description="Helical" evidence="6">
    <location>
        <begin position="12"/>
        <end position="32"/>
    </location>
</feature>
<feature type="transmembrane region" description="Helical" evidence="6">
    <location>
        <begin position="331"/>
        <end position="350"/>
    </location>
</feature>
<sequence>MPLAPGPGARRGPAAGVMCLGLFMLGVDLTVLNVAVPQLRDGLGASTAQVQWIVDGYALVLGGTVLAVGALTDRWGRRRCFVLGVTACALASVHGAVAEEPWQVALARCGMGAGAALLMPATLGVLHGLFPEPELRRRAIAAWAAVGGLGGLSGPVVGGWVVEHSSWRAAFWINLPLAVVIVAAALLVVPESHGRRDATFDLVGAALSTGGLLVLVWAVIQAPHAGWTSLTVAGALVLGGALLAGFVGWEKRTPAPILPLELLARPGVGWAATALALMSFALFGALFVLTLYLQGVLRYSPSAAGVRTLPLPGGLALGAAAAVLTQRRWGVKATVVTGLLVVAASFVVWTTTTDTSGYARCALFQVIAGLGAGLVAAAGTESVMDSVPTERAGLGSSVNDATRQVGSALGVAVQGSLLSSVFTSLFVDAPAGLQAPRGVTEAARHSLPAVPDEAAGLPPALRLAVLGEARHAFVQAMTATAALAGAVTLLTAVAVARWLPSAAGRGTGGAPVQPVRSEAGQT</sequence>
<feature type="transmembrane region" description="Helical" evidence="6">
    <location>
        <begin position="472"/>
        <end position="496"/>
    </location>
</feature>
<evidence type="ECO:0000313" key="9">
    <source>
        <dbReference type="Proteomes" id="UP000608024"/>
    </source>
</evidence>
<dbReference type="PROSITE" id="PS50850">
    <property type="entry name" value="MFS"/>
    <property type="match status" value="1"/>
</dbReference>
<feature type="transmembrane region" description="Helical" evidence="6">
    <location>
        <begin position="110"/>
        <end position="130"/>
    </location>
</feature>
<comment type="caution">
    <text evidence="8">The sequence shown here is derived from an EMBL/GenBank/DDBJ whole genome shotgun (WGS) entry which is preliminary data.</text>
</comment>
<evidence type="ECO:0000256" key="3">
    <source>
        <dbReference type="ARBA" id="ARBA00022989"/>
    </source>
</evidence>
<evidence type="ECO:0000256" key="2">
    <source>
        <dbReference type="ARBA" id="ARBA00022692"/>
    </source>
</evidence>
<reference evidence="8" key="2">
    <citation type="submission" date="2020-09" db="EMBL/GenBank/DDBJ databases">
        <authorList>
            <person name="Sun Q."/>
            <person name="Ohkuma M."/>
        </authorList>
    </citation>
    <scope>NUCLEOTIDE SEQUENCE</scope>
    <source>
        <strain evidence="8">JCM 4784</strain>
    </source>
</reference>
<organism evidence="8 9">
    <name type="scientific">Streptomyces longispororuber</name>
    <dbReference type="NCBI Taxonomy" id="68230"/>
    <lineage>
        <taxon>Bacteria</taxon>
        <taxon>Bacillati</taxon>
        <taxon>Actinomycetota</taxon>
        <taxon>Actinomycetes</taxon>
        <taxon>Kitasatosporales</taxon>
        <taxon>Streptomycetaceae</taxon>
        <taxon>Streptomyces</taxon>
    </lineage>
</organism>
<feature type="transmembrane region" description="Helical" evidence="6">
    <location>
        <begin position="80"/>
        <end position="98"/>
    </location>
</feature>
<feature type="transmembrane region" description="Helical" evidence="6">
    <location>
        <begin position="226"/>
        <end position="249"/>
    </location>
</feature>
<dbReference type="Pfam" id="PF07690">
    <property type="entry name" value="MFS_1"/>
    <property type="match status" value="1"/>
</dbReference>
<feature type="transmembrane region" description="Helical" evidence="6">
    <location>
        <begin position="362"/>
        <end position="384"/>
    </location>
</feature>
<dbReference type="Gene3D" id="1.20.1250.20">
    <property type="entry name" value="MFS general substrate transporter like domains"/>
    <property type="match status" value="2"/>
</dbReference>
<keyword evidence="9" id="KW-1185">Reference proteome</keyword>
<dbReference type="CDD" id="cd17321">
    <property type="entry name" value="MFS_MMR_MDR_like"/>
    <property type="match status" value="1"/>
</dbReference>
<dbReference type="GO" id="GO:0022857">
    <property type="term" value="F:transmembrane transporter activity"/>
    <property type="evidence" value="ECO:0007669"/>
    <property type="project" value="InterPro"/>
</dbReference>
<comment type="subcellular location">
    <subcellularLocation>
        <location evidence="1">Cell membrane</location>
        <topology evidence="1">Multi-pass membrane protein</topology>
    </subcellularLocation>
</comment>
<keyword evidence="5" id="KW-0046">Antibiotic resistance</keyword>
<feature type="transmembrane region" description="Helical" evidence="6">
    <location>
        <begin position="304"/>
        <end position="324"/>
    </location>
</feature>
<dbReference type="AlphaFoldDB" id="A0A918Z4F4"/>
<feature type="transmembrane region" description="Helical" evidence="6">
    <location>
        <begin position="200"/>
        <end position="220"/>
    </location>
</feature>
<keyword evidence="2 6" id="KW-0812">Transmembrane</keyword>
<protein>
    <submittedName>
        <fullName evidence="8">MFS transporter</fullName>
    </submittedName>
</protein>
<gene>
    <name evidence="8" type="ORF">GCM10018785_01600</name>
</gene>
<dbReference type="Proteomes" id="UP000608024">
    <property type="component" value="Unassembled WGS sequence"/>
</dbReference>
<evidence type="ECO:0000256" key="5">
    <source>
        <dbReference type="ARBA" id="ARBA00023251"/>
    </source>
</evidence>
<feature type="transmembrane region" description="Helical" evidence="6">
    <location>
        <begin position="142"/>
        <end position="161"/>
    </location>
</feature>
<accession>A0A918Z4F4</accession>
<proteinExistence type="predicted"/>
<feature type="domain" description="Major facilitator superfamily (MFS) profile" evidence="7">
    <location>
        <begin position="14"/>
        <end position="503"/>
    </location>
</feature>
<dbReference type="GO" id="GO:0046677">
    <property type="term" value="P:response to antibiotic"/>
    <property type="evidence" value="ECO:0007669"/>
    <property type="project" value="UniProtKB-KW"/>
</dbReference>
<dbReference type="GO" id="GO:0005886">
    <property type="term" value="C:plasma membrane"/>
    <property type="evidence" value="ECO:0007669"/>
    <property type="project" value="UniProtKB-SubCell"/>
</dbReference>
<feature type="transmembrane region" description="Helical" evidence="6">
    <location>
        <begin position="270"/>
        <end position="292"/>
    </location>
</feature>
<dbReference type="SUPFAM" id="SSF103473">
    <property type="entry name" value="MFS general substrate transporter"/>
    <property type="match status" value="1"/>
</dbReference>
<evidence type="ECO:0000313" key="8">
    <source>
        <dbReference type="EMBL" id="GHE35639.1"/>
    </source>
</evidence>
<dbReference type="InterPro" id="IPR020846">
    <property type="entry name" value="MFS_dom"/>
</dbReference>
<dbReference type="InterPro" id="IPR036259">
    <property type="entry name" value="MFS_trans_sf"/>
</dbReference>
<dbReference type="PANTHER" id="PTHR42718:SF42">
    <property type="entry name" value="EXPORT PROTEIN"/>
    <property type="match status" value="1"/>
</dbReference>
<dbReference type="PRINTS" id="PR01036">
    <property type="entry name" value="TCRTETB"/>
</dbReference>
<keyword evidence="4 6" id="KW-0472">Membrane</keyword>
<evidence type="ECO:0000256" key="4">
    <source>
        <dbReference type="ARBA" id="ARBA00023136"/>
    </source>
</evidence>
<reference evidence="8" key="1">
    <citation type="journal article" date="2014" name="Int. J. Syst. Evol. Microbiol.">
        <title>Complete genome sequence of Corynebacterium casei LMG S-19264T (=DSM 44701T), isolated from a smear-ripened cheese.</title>
        <authorList>
            <consortium name="US DOE Joint Genome Institute (JGI-PGF)"/>
            <person name="Walter F."/>
            <person name="Albersmeier A."/>
            <person name="Kalinowski J."/>
            <person name="Ruckert C."/>
        </authorList>
    </citation>
    <scope>NUCLEOTIDE SEQUENCE</scope>
    <source>
        <strain evidence="8">JCM 4784</strain>
    </source>
</reference>
<keyword evidence="3 6" id="KW-1133">Transmembrane helix</keyword>
<dbReference type="EMBL" id="BNBT01000002">
    <property type="protein sequence ID" value="GHE35639.1"/>
    <property type="molecule type" value="Genomic_DNA"/>
</dbReference>
<dbReference type="PANTHER" id="PTHR42718">
    <property type="entry name" value="MAJOR FACILITATOR SUPERFAMILY MULTIDRUG TRANSPORTER MFSC"/>
    <property type="match status" value="1"/>
</dbReference>
<dbReference type="InterPro" id="IPR011701">
    <property type="entry name" value="MFS"/>
</dbReference>
<evidence type="ECO:0000259" key="7">
    <source>
        <dbReference type="PROSITE" id="PS50850"/>
    </source>
</evidence>
<name>A0A918Z4F4_9ACTN</name>
<evidence type="ECO:0000256" key="1">
    <source>
        <dbReference type="ARBA" id="ARBA00004651"/>
    </source>
</evidence>
<feature type="transmembrane region" description="Helical" evidence="6">
    <location>
        <begin position="167"/>
        <end position="188"/>
    </location>
</feature>
<evidence type="ECO:0000256" key="6">
    <source>
        <dbReference type="SAM" id="Phobius"/>
    </source>
</evidence>